<evidence type="ECO:0000256" key="1">
    <source>
        <dbReference type="SAM" id="Phobius"/>
    </source>
</evidence>
<dbReference type="AlphaFoldDB" id="A0AAV2TS21"/>
<protein>
    <submittedName>
        <fullName evidence="2">Uncharacterized protein</fullName>
    </submittedName>
</protein>
<name>A0AAV2TS21_CALDB</name>
<evidence type="ECO:0000313" key="2">
    <source>
        <dbReference type="EMBL" id="CAL5139009.1"/>
    </source>
</evidence>
<accession>A0AAV2TS21</accession>
<feature type="transmembrane region" description="Helical" evidence="1">
    <location>
        <begin position="6"/>
        <end position="25"/>
    </location>
</feature>
<keyword evidence="1" id="KW-0472">Membrane</keyword>
<dbReference type="Proteomes" id="UP001497525">
    <property type="component" value="Unassembled WGS sequence"/>
</dbReference>
<dbReference type="EMBL" id="CAXLJL010000567">
    <property type="protein sequence ID" value="CAL5139009.1"/>
    <property type="molecule type" value="Genomic_DNA"/>
</dbReference>
<evidence type="ECO:0000313" key="3">
    <source>
        <dbReference type="Proteomes" id="UP001497525"/>
    </source>
</evidence>
<organism evidence="2 3">
    <name type="scientific">Calicophoron daubneyi</name>
    <name type="common">Rumen fluke</name>
    <name type="synonym">Paramphistomum daubneyi</name>
    <dbReference type="NCBI Taxonomy" id="300641"/>
    <lineage>
        <taxon>Eukaryota</taxon>
        <taxon>Metazoa</taxon>
        <taxon>Spiralia</taxon>
        <taxon>Lophotrochozoa</taxon>
        <taxon>Platyhelminthes</taxon>
        <taxon>Trematoda</taxon>
        <taxon>Digenea</taxon>
        <taxon>Plagiorchiida</taxon>
        <taxon>Pronocephalata</taxon>
        <taxon>Paramphistomoidea</taxon>
        <taxon>Paramphistomidae</taxon>
        <taxon>Calicophoron</taxon>
    </lineage>
</organism>
<keyword evidence="1" id="KW-1133">Transmembrane helix</keyword>
<keyword evidence="1" id="KW-0812">Transmembrane</keyword>
<proteinExistence type="predicted"/>
<sequence length="95" mass="11484">MNPRMAFLICIFITVFWHRNILTVIEMSKDRGLSRHSIYRLLWKIAKKTASRLQFFRQRLLDQKHQRSFCPEITTSAITSEQPPEYELENREIMQ</sequence>
<gene>
    <name evidence="2" type="ORF">CDAUBV1_LOCUS14063</name>
</gene>
<comment type="caution">
    <text evidence="2">The sequence shown here is derived from an EMBL/GenBank/DDBJ whole genome shotgun (WGS) entry which is preliminary data.</text>
</comment>
<reference evidence="2" key="1">
    <citation type="submission" date="2024-06" db="EMBL/GenBank/DDBJ databases">
        <authorList>
            <person name="Liu X."/>
            <person name="Lenzi L."/>
            <person name="Haldenby T S."/>
            <person name="Uol C."/>
        </authorList>
    </citation>
    <scope>NUCLEOTIDE SEQUENCE</scope>
</reference>